<evidence type="ECO:0000256" key="5">
    <source>
        <dbReference type="SAM" id="MobiDB-lite"/>
    </source>
</evidence>
<comment type="caution">
    <text evidence="7">The sequence shown here is derived from an EMBL/GenBank/DDBJ whole genome shotgun (WGS) entry which is preliminary data.</text>
</comment>
<evidence type="ECO:0000256" key="4">
    <source>
        <dbReference type="ARBA" id="ARBA00023136"/>
    </source>
</evidence>
<proteinExistence type="predicted"/>
<feature type="transmembrane region" description="Helical" evidence="6">
    <location>
        <begin position="6"/>
        <end position="26"/>
    </location>
</feature>
<feature type="transmembrane region" description="Helical" evidence="6">
    <location>
        <begin position="47"/>
        <end position="68"/>
    </location>
</feature>
<evidence type="ECO:0000256" key="1">
    <source>
        <dbReference type="ARBA" id="ARBA00004127"/>
    </source>
</evidence>
<keyword evidence="4 6" id="KW-0472">Membrane</keyword>
<reference evidence="7" key="1">
    <citation type="submission" date="2023-03" db="EMBL/GenBank/DDBJ databases">
        <title>Massive genome expansion in bonnet fungi (Mycena s.s.) driven by repeated elements and novel gene families across ecological guilds.</title>
        <authorList>
            <consortium name="Lawrence Berkeley National Laboratory"/>
            <person name="Harder C.B."/>
            <person name="Miyauchi S."/>
            <person name="Viragh M."/>
            <person name="Kuo A."/>
            <person name="Thoen E."/>
            <person name="Andreopoulos B."/>
            <person name="Lu D."/>
            <person name="Skrede I."/>
            <person name="Drula E."/>
            <person name="Henrissat B."/>
            <person name="Morin E."/>
            <person name="Kohler A."/>
            <person name="Barry K."/>
            <person name="LaButti K."/>
            <person name="Morin E."/>
            <person name="Salamov A."/>
            <person name="Lipzen A."/>
            <person name="Mereny Z."/>
            <person name="Hegedus B."/>
            <person name="Baldrian P."/>
            <person name="Stursova M."/>
            <person name="Weitz H."/>
            <person name="Taylor A."/>
            <person name="Grigoriev I.V."/>
            <person name="Nagy L.G."/>
            <person name="Martin F."/>
            <person name="Kauserud H."/>
        </authorList>
    </citation>
    <scope>NUCLEOTIDE SEQUENCE</scope>
    <source>
        <strain evidence="7">CBHHK002</strain>
    </source>
</reference>
<gene>
    <name evidence="7" type="ORF">DFH08DRAFT_946438</name>
</gene>
<evidence type="ECO:0000313" key="7">
    <source>
        <dbReference type="EMBL" id="KAJ7367450.1"/>
    </source>
</evidence>
<dbReference type="InterPro" id="IPR051076">
    <property type="entry name" value="Golgi_membrane_TVP38/TMEM64"/>
</dbReference>
<feature type="compositionally biased region" description="Basic and acidic residues" evidence="5">
    <location>
        <begin position="152"/>
        <end position="164"/>
    </location>
</feature>
<evidence type="ECO:0000313" key="8">
    <source>
        <dbReference type="Proteomes" id="UP001218218"/>
    </source>
</evidence>
<keyword evidence="8" id="KW-1185">Reference proteome</keyword>
<evidence type="ECO:0000256" key="3">
    <source>
        <dbReference type="ARBA" id="ARBA00022989"/>
    </source>
</evidence>
<feature type="compositionally biased region" description="Polar residues" evidence="5">
    <location>
        <begin position="132"/>
        <end position="145"/>
    </location>
</feature>
<dbReference type="AlphaFoldDB" id="A0AAD7F682"/>
<accession>A0AAD7F682</accession>
<keyword evidence="2 6" id="KW-0812">Transmembrane</keyword>
<dbReference type="Proteomes" id="UP001218218">
    <property type="component" value="Unassembled WGS sequence"/>
</dbReference>
<feature type="region of interest" description="Disordered" evidence="5">
    <location>
        <begin position="132"/>
        <end position="164"/>
    </location>
</feature>
<sequence>MTRAGWLIPIVVLIALSFPPLLQTPLRRARPAPRALERALRPARARLTTAVFSTCDLLGVLVAAAMSLPKQLVLVYIGVALVSDDSKSNKIQHIVLRVTIVVTVLFMLYIRHLMKRAQPAVVYARRKARQAEMNSTSSATTSPYQSPVLGAEGERRKVEVEGQV</sequence>
<protein>
    <submittedName>
        <fullName evidence="7">Uncharacterized protein</fullName>
    </submittedName>
</protein>
<dbReference type="EMBL" id="JARIHO010000001">
    <property type="protein sequence ID" value="KAJ7367450.1"/>
    <property type="molecule type" value="Genomic_DNA"/>
</dbReference>
<dbReference type="PANTHER" id="PTHR47549">
    <property type="entry name" value="GOLGI APPARATUS MEMBRANE PROTEIN TVP38-RELATED"/>
    <property type="match status" value="1"/>
</dbReference>
<organism evidence="7 8">
    <name type="scientific">Mycena albidolilacea</name>
    <dbReference type="NCBI Taxonomy" id="1033008"/>
    <lineage>
        <taxon>Eukaryota</taxon>
        <taxon>Fungi</taxon>
        <taxon>Dikarya</taxon>
        <taxon>Basidiomycota</taxon>
        <taxon>Agaricomycotina</taxon>
        <taxon>Agaricomycetes</taxon>
        <taxon>Agaricomycetidae</taxon>
        <taxon>Agaricales</taxon>
        <taxon>Marasmiineae</taxon>
        <taxon>Mycenaceae</taxon>
        <taxon>Mycena</taxon>
    </lineage>
</organism>
<name>A0AAD7F682_9AGAR</name>
<evidence type="ECO:0000256" key="2">
    <source>
        <dbReference type="ARBA" id="ARBA00022692"/>
    </source>
</evidence>
<feature type="transmembrane region" description="Helical" evidence="6">
    <location>
        <begin position="91"/>
        <end position="110"/>
    </location>
</feature>
<dbReference type="PANTHER" id="PTHR47549:SF2">
    <property type="entry name" value="GOLGI APPARATUS MEMBRANE PROTEIN TVP38"/>
    <property type="match status" value="1"/>
</dbReference>
<keyword evidence="3 6" id="KW-1133">Transmembrane helix</keyword>
<dbReference type="GO" id="GO:0012505">
    <property type="term" value="C:endomembrane system"/>
    <property type="evidence" value="ECO:0007669"/>
    <property type="project" value="UniProtKB-SubCell"/>
</dbReference>
<evidence type="ECO:0000256" key="6">
    <source>
        <dbReference type="SAM" id="Phobius"/>
    </source>
</evidence>
<comment type="subcellular location">
    <subcellularLocation>
        <location evidence="1">Endomembrane system</location>
        <topology evidence="1">Multi-pass membrane protein</topology>
    </subcellularLocation>
</comment>